<dbReference type="KEGG" id="ccot:CCAX7_46010"/>
<evidence type="ECO:0000313" key="2">
    <source>
        <dbReference type="Proteomes" id="UP000287394"/>
    </source>
</evidence>
<protein>
    <submittedName>
        <fullName evidence="1">Uncharacterized protein</fullName>
    </submittedName>
</protein>
<reference evidence="1 2" key="1">
    <citation type="journal article" date="2019" name="Int. J. Syst. Evol. Microbiol.">
        <title>Capsulimonas corticalis gen. nov., sp. nov., an aerobic capsulated bacterium, of a novel bacterial order, Capsulimonadales ord. nov., of the class Armatimonadia of the phylum Armatimonadetes.</title>
        <authorList>
            <person name="Li J."/>
            <person name="Kudo C."/>
            <person name="Tonouchi A."/>
        </authorList>
    </citation>
    <scope>NUCLEOTIDE SEQUENCE [LARGE SCALE GENOMIC DNA]</scope>
    <source>
        <strain evidence="1 2">AX-7</strain>
    </source>
</reference>
<accession>A0A402D5C8</accession>
<dbReference type="Proteomes" id="UP000287394">
    <property type="component" value="Chromosome"/>
</dbReference>
<sequence length="95" mass="10897">MPSKWMSGLSGDLKHPGWMYLKAVLFLIAGVATTAAIFAQIPTLQNAFLLAIGIWSFCRLYYFCFYVIEKYIDPSFRFAGLWSVVVYFTKRKPRG</sequence>
<proteinExistence type="predicted"/>
<keyword evidence="2" id="KW-1185">Reference proteome</keyword>
<dbReference type="RefSeq" id="WP_218025762.1">
    <property type="nucleotide sequence ID" value="NZ_AP025739.1"/>
</dbReference>
<gene>
    <name evidence="1" type="ORF">CCAX7_46010</name>
</gene>
<name>A0A402D5C8_9BACT</name>
<dbReference type="AlphaFoldDB" id="A0A402D5C8"/>
<dbReference type="EMBL" id="AP025739">
    <property type="protein sequence ID" value="BDI32550.1"/>
    <property type="molecule type" value="Genomic_DNA"/>
</dbReference>
<organism evidence="1 2">
    <name type="scientific">Capsulimonas corticalis</name>
    <dbReference type="NCBI Taxonomy" id="2219043"/>
    <lineage>
        <taxon>Bacteria</taxon>
        <taxon>Bacillati</taxon>
        <taxon>Armatimonadota</taxon>
        <taxon>Armatimonadia</taxon>
        <taxon>Capsulimonadales</taxon>
        <taxon>Capsulimonadaceae</taxon>
        <taxon>Capsulimonas</taxon>
    </lineage>
</organism>
<evidence type="ECO:0000313" key="1">
    <source>
        <dbReference type="EMBL" id="BDI32550.1"/>
    </source>
</evidence>